<dbReference type="GO" id="GO:0005506">
    <property type="term" value="F:iron ion binding"/>
    <property type="evidence" value="ECO:0007669"/>
    <property type="project" value="InterPro"/>
</dbReference>
<evidence type="ECO:0000256" key="4">
    <source>
        <dbReference type="ARBA" id="ARBA00022692"/>
    </source>
</evidence>
<dbReference type="PRINTS" id="PR00385">
    <property type="entry name" value="P450"/>
</dbReference>
<reference evidence="14 15" key="1">
    <citation type="submission" date="2024-01" db="EMBL/GenBank/DDBJ databases">
        <title>Genome assemblies of Stephania.</title>
        <authorList>
            <person name="Yang L."/>
        </authorList>
    </citation>
    <scope>NUCLEOTIDE SEQUENCE [LARGE SCALE GENOMIC DNA]</scope>
    <source>
        <strain evidence="14">JXDWG</strain>
        <tissue evidence="14">Leaf</tissue>
    </source>
</reference>
<dbReference type="AlphaFoldDB" id="A0AAP0F4Y7"/>
<dbReference type="EMBL" id="JBBNAG010000010">
    <property type="protein sequence ID" value="KAK9101618.1"/>
    <property type="molecule type" value="Genomic_DNA"/>
</dbReference>
<dbReference type="InterPro" id="IPR017972">
    <property type="entry name" value="Cyt_P450_CS"/>
</dbReference>
<sequence length="526" mass="59034">MEIGKLEVVGTVGLILFCVFMKYLLDLIWLKPLGMRKKLEKQGISGPSPLFLMGNASEMKEIIRECGLSKAAQAIKPDEITGHGYAPSLFPYWEKWAQQYGPLYMYSTGNKVHLYVNSPKLVKEMSLCMSWNLGKALYLAKSVRPLLGDGVIRSNGKSWADQRKIIAPEFYMDKVKGMIGLMMESVVPLLKKWEESIQNGGGIAEIKVDQDLRNLSADVISRACFGSCYLRGKEIFSKLKDLKNIISSSGFLFNLSNFGFLPTKRNRSTWKLQKEIDSLIMKVMDQSSEGLASGQSESDDHLLQALMKGAKRECPGLTLSSDFLIDNCKNIYFAGHDTTAITSTWCLMLLALNPEWQDRLRAEIFEICGDSLPDADALNKMKLTKMVIQETLRLYPPSPLISREVLEDTKLGDLEIPKGVYLWTSVSGLHQNQDIWGPDADKFKPERFANGISEACKLPQGYIPFGMGARVCLGQNFAMFELKLILSLIVSRFSFSLSPNYKHLPAYRMTVEPAYGVDLLVSKVNY</sequence>
<evidence type="ECO:0000256" key="2">
    <source>
        <dbReference type="ARBA" id="ARBA00010617"/>
    </source>
</evidence>
<keyword evidence="3 11" id="KW-0349">Heme</keyword>
<evidence type="ECO:0000256" key="13">
    <source>
        <dbReference type="SAM" id="Phobius"/>
    </source>
</evidence>
<evidence type="ECO:0000256" key="1">
    <source>
        <dbReference type="ARBA" id="ARBA00004370"/>
    </source>
</evidence>
<evidence type="ECO:0000256" key="3">
    <source>
        <dbReference type="ARBA" id="ARBA00022617"/>
    </source>
</evidence>
<keyword evidence="7 12" id="KW-0560">Oxidoreductase</keyword>
<dbReference type="Pfam" id="PF00067">
    <property type="entry name" value="p450"/>
    <property type="match status" value="1"/>
</dbReference>
<dbReference type="InterPro" id="IPR002401">
    <property type="entry name" value="Cyt_P450_E_grp-I"/>
</dbReference>
<proteinExistence type="inferred from homology"/>
<comment type="caution">
    <text evidence="14">The sequence shown here is derived from an EMBL/GenBank/DDBJ whole genome shotgun (WGS) entry which is preliminary data.</text>
</comment>
<keyword evidence="10 13" id="KW-0472">Membrane</keyword>
<evidence type="ECO:0000256" key="8">
    <source>
        <dbReference type="ARBA" id="ARBA00023004"/>
    </source>
</evidence>
<feature type="transmembrane region" description="Helical" evidence="13">
    <location>
        <begin position="12"/>
        <end position="30"/>
    </location>
</feature>
<evidence type="ECO:0000256" key="12">
    <source>
        <dbReference type="RuleBase" id="RU000461"/>
    </source>
</evidence>
<dbReference type="PRINTS" id="PR00463">
    <property type="entry name" value="EP450I"/>
</dbReference>
<evidence type="ECO:0000256" key="7">
    <source>
        <dbReference type="ARBA" id="ARBA00023002"/>
    </source>
</evidence>
<evidence type="ECO:0000256" key="11">
    <source>
        <dbReference type="PIRSR" id="PIRSR602401-1"/>
    </source>
</evidence>
<comment type="cofactor">
    <cofactor evidence="11">
        <name>heme</name>
        <dbReference type="ChEBI" id="CHEBI:30413"/>
    </cofactor>
</comment>
<dbReference type="GO" id="GO:0004497">
    <property type="term" value="F:monooxygenase activity"/>
    <property type="evidence" value="ECO:0007669"/>
    <property type="project" value="UniProtKB-KW"/>
</dbReference>
<dbReference type="Proteomes" id="UP001419268">
    <property type="component" value="Unassembled WGS sequence"/>
</dbReference>
<evidence type="ECO:0000256" key="9">
    <source>
        <dbReference type="ARBA" id="ARBA00023033"/>
    </source>
</evidence>
<dbReference type="PANTHER" id="PTHR24282:SF36">
    <property type="entry name" value="CYTOCHROME P450 714A1-RELATED"/>
    <property type="match status" value="1"/>
</dbReference>
<evidence type="ECO:0000313" key="14">
    <source>
        <dbReference type="EMBL" id="KAK9101618.1"/>
    </source>
</evidence>
<dbReference type="GO" id="GO:0016705">
    <property type="term" value="F:oxidoreductase activity, acting on paired donors, with incorporation or reduction of molecular oxygen"/>
    <property type="evidence" value="ECO:0007669"/>
    <property type="project" value="InterPro"/>
</dbReference>
<evidence type="ECO:0000256" key="6">
    <source>
        <dbReference type="ARBA" id="ARBA00022989"/>
    </source>
</evidence>
<dbReference type="PANTHER" id="PTHR24282">
    <property type="entry name" value="CYTOCHROME P450 FAMILY MEMBER"/>
    <property type="match status" value="1"/>
</dbReference>
<feature type="binding site" description="axial binding residue" evidence="11">
    <location>
        <position position="472"/>
    </location>
    <ligand>
        <name>heme</name>
        <dbReference type="ChEBI" id="CHEBI:30413"/>
    </ligand>
    <ligandPart>
        <name>Fe</name>
        <dbReference type="ChEBI" id="CHEBI:18248"/>
    </ligandPart>
</feature>
<evidence type="ECO:0008006" key="16">
    <source>
        <dbReference type="Google" id="ProtNLM"/>
    </source>
</evidence>
<dbReference type="Gene3D" id="1.10.630.10">
    <property type="entry name" value="Cytochrome P450"/>
    <property type="match status" value="1"/>
</dbReference>
<comment type="similarity">
    <text evidence="2 12">Belongs to the cytochrome P450 family.</text>
</comment>
<organism evidence="14 15">
    <name type="scientific">Stephania cephalantha</name>
    <dbReference type="NCBI Taxonomy" id="152367"/>
    <lineage>
        <taxon>Eukaryota</taxon>
        <taxon>Viridiplantae</taxon>
        <taxon>Streptophyta</taxon>
        <taxon>Embryophyta</taxon>
        <taxon>Tracheophyta</taxon>
        <taxon>Spermatophyta</taxon>
        <taxon>Magnoliopsida</taxon>
        <taxon>Ranunculales</taxon>
        <taxon>Menispermaceae</taxon>
        <taxon>Menispermoideae</taxon>
        <taxon>Cissampelideae</taxon>
        <taxon>Stephania</taxon>
    </lineage>
</organism>
<gene>
    <name evidence="14" type="ORF">Scep_025048</name>
</gene>
<dbReference type="InterPro" id="IPR050665">
    <property type="entry name" value="Cytochrome_P450_Monooxygen"/>
</dbReference>
<dbReference type="InterPro" id="IPR036396">
    <property type="entry name" value="Cyt_P450_sf"/>
</dbReference>
<dbReference type="GO" id="GO:0044550">
    <property type="term" value="P:secondary metabolite biosynthetic process"/>
    <property type="evidence" value="ECO:0007669"/>
    <property type="project" value="UniProtKB-ARBA"/>
</dbReference>
<protein>
    <recommendedName>
        <fullName evidence="16">Cytochrome P450</fullName>
    </recommendedName>
</protein>
<evidence type="ECO:0000256" key="10">
    <source>
        <dbReference type="ARBA" id="ARBA00023136"/>
    </source>
</evidence>
<comment type="subcellular location">
    <subcellularLocation>
        <location evidence="1">Membrane</location>
    </subcellularLocation>
</comment>
<keyword evidence="4 13" id="KW-0812">Transmembrane</keyword>
<keyword evidence="8 11" id="KW-0408">Iron</keyword>
<evidence type="ECO:0000256" key="5">
    <source>
        <dbReference type="ARBA" id="ARBA00022723"/>
    </source>
</evidence>
<keyword evidence="9 12" id="KW-0503">Monooxygenase</keyword>
<dbReference type="PROSITE" id="PS00086">
    <property type="entry name" value="CYTOCHROME_P450"/>
    <property type="match status" value="1"/>
</dbReference>
<dbReference type="SUPFAM" id="SSF48264">
    <property type="entry name" value="Cytochrome P450"/>
    <property type="match status" value="1"/>
</dbReference>
<evidence type="ECO:0000313" key="15">
    <source>
        <dbReference type="Proteomes" id="UP001419268"/>
    </source>
</evidence>
<dbReference type="InterPro" id="IPR001128">
    <property type="entry name" value="Cyt_P450"/>
</dbReference>
<name>A0AAP0F4Y7_9MAGN</name>
<keyword evidence="5 11" id="KW-0479">Metal-binding</keyword>
<dbReference type="GO" id="GO:0020037">
    <property type="term" value="F:heme binding"/>
    <property type="evidence" value="ECO:0007669"/>
    <property type="project" value="InterPro"/>
</dbReference>
<accession>A0AAP0F4Y7</accession>
<dbReference type="GO" id="GO:0016020">
    <property type="term" value="C:membrane"/>
    <property type="evidence" value="ECO:0007669"/>
    <property type="project" value="UniProtKB-SubCell"/>
</dbReference>
<keyword evidence="6 13" id="KW-1133">Transmembrane helix</keyword>
<keyword evidence="15" id="KW-1185">Reference proteome</keyword>